<feature type="region of interest" description="Disordered" evidence="1">
    <location>
        <begin position="1"/>
        <end position="81"/>
    </location>
</feature>
<gene>
    <name evidence="2" type="ORF">FOE67_09435</name>
</gene>
<evidence type="ECO:0000313" key="3">
    <source>
        <dbReference type="Proteomes" id="UP000530234"/>
    </source>
</evidence>
<name>A0A7W3XWD4_9ACTN</name>
<reference evidence="3" key="1">
    <citation type="submission" date="2019-10" db="EMBL/GenBank/DDBJ databases">
        <title>Streptomyces sp. nov., a novel actinobacterium isolated from alkaline environment.</title>
        <authorList>
            <person name="Golinska P."/>
        </authorList>
    </citation>
    <scope>NUCLEOTIDE SEQUENCE [LARGE SCALE GENOMIC DNA]</scope>
    <source>
        <strain evidence="3">DSM 42108</strain>
    </source>
</reference>
<organism evidence="2 3">
    <name type="scientific">Streptomyces calidiresistens</name>
    <dbReference type="NCBI Taxonomy" id="1485586"/>
    <lineage>
        <taxon>Bacteria</taxon>
        <taxon>Bacillati</taxon>
        <taxon>Actinomycetota</taxon>
        <taxon>Actinomycetes</taxon>
        <taxon>Kitasatosporales</taxon>
        <taxon>Streptomycetaceae</taxon>
        <taxon>Streptomyces</taxon>
    </lineage>
</organism>
<proteinExistence type="predicted"/>
<feature type="region of interest" description="Disordered" evidence="1">
    <location>
        <begin position="90"/>
        <end position="109"/>
    </location>
</feature>
<feature type="region of interest" description="Disordered" evidence="1">
    <location>
        <begin position="296"/>
        <end position="323"/>
    </location>
</feature>
<feature type="compositionally biased region" description="Low complexity" evidence="1">
    <location>
        <begin position="90"/>
        <end position="103"/>
    </location>
</feature>
<comment type="caution">
    <text evidence="2">The sequence shown here is derived from an EMBL/GenBank/DDBJ whole genome shotgun (WGS) entry which is preliminary data.</text>
</comment>
<dbReference type="RefSeq" id="WP_182662518.1">
    <property type="nucleotide sequence ID" value="NZ_VKHS01000162.1"/>
</dbReference>
<evidence type="ECO:0000313" key="2">
    <source>
        <dbReference type="EMBL" id="MBB0229733.1"/>
    </source>
</evidence>
<dbReference type="EMBL" id="VKHS01000162">
    <property type="protein sequence ID" value="MBB0229733.1"/>
    <property type="molecule type" value="Genomic_DNA"/>
</dbReference>
<feature type="region of interest" description="Disordered" evidence="1">
    <location>
        <begin position="150"/>
        <end position="195"/>
    </location>
</feature>
<dbReference type="AlphaFoldDB" id="A0A7W3XWD4"/>
<keyword evidence="3" id="KW-1185">Reference proteome</keyword>
<evidence type="ECO:0000256" key="1">
    <source>
        <dbReference type="SAM" id="MobiDB-lite"/>
    </source>
</evidence>
<protein>
    <submittedName>
        <fullName evidence="2">Uncharacterized protein</fullName>
    </submittedName>
</protein>
<dbReference type="Proteomes" id="UP000530234">
    <property type="component" value="Unassembled WGS sequence"/>
</dbReference>
<feature type="compositionally biased region" description="Basic and acidic residues" evidence="1">
    <location>
        <begin position="35"/>
        <end position="44"/>
    </location>
</feature>
<feature type="compositionally biased region" description="Low complexity" evidence="1">
    <location>
        <begin position="150"/>
        <end position="176"/>
    </location>
</feature>
<sequence length="345" mass="35328">MPSGDGDATQYIPPVSSGDGDATQYIPPVSAAPDDATRWIEPVRDPAGGSPGGEDPFGDAGATRVLPPIPAGPVSRSLPGPVAGKRAAARRAALPAPAPGGRAAARRAARREGPFGSGLSTRALAVVVIAGCAVAGLTAGAVFGGGDSAAAGDGASSELDGADPAPFVDGPDPAGGAEEEPEPEPEPEHDPAAVAARAEALSELLGESVGSREAVVAAVGRIEECKKLKEAAETLRGAAGERTSQVMRLHGMSLDGLPEHRELSRALTEAWEASADADDRYADWALEVREDRRRMCRRGETRRTDNTAEAERAGAEATAAKERAAELWNPIAREHGLPERSAGDL</sequence>
<accession>A0A7W3XWD4</accession>